<evidence type="ECO:0000256" key="15">
    <source>
        <dbReference type="ARBA" id="ARBA00049244"/>
    </source>
</evidence>
<evidence type="ECO:0000256" key="16">
    <source>
        <dbReference type="HAMAP-Rule" id="MF_01113"/>
    </source>
</evidence>
<dbReference type="PANTHER" id="PTHR11076:SF33">
    <property type="entry name" value="DNA POLYMERASE KAPPA"/>
    <property type="match status" value="1"/>
</dbReference>
<dbReference type="InterPro" id="IPR024728">
    <property type="entry name" value="PolY_HhH_motif"/>
</dbReference>
<evidence type="ECO:0000256" key="13">
    <source>
        <dbReference type="ARBA" id="ARBA00023125"/>
    </source>
</evidence>
<comment type="function">
    <text evidence="16">Poorly processive, error-prone DNA polymerase involved in untargeted mutagenesis. Copies undamaged DNA at stalled replication forks, which arise in vivo from mismatched or misaligned primer ends. These misaligned primers can be extended by PolIV. Exhibits no 3'-5' exonuclease (proofreading) activity. May be involved in translesional synthesis, in conjunction with the beta clamp from PolIII.</text>
</comment>
<dbReference type="SUPFAM" id="SSF100879">
    <property type="entry name" value="Lesion bypass DNA polymerase (Y-family), little finger domain"/>
    <property type="match status" value="1"/>
</dbReference>
<dbReference type="NCBIfam" id="NF002492">
    <property type="entry name" value="PRK01810.1"/>
    <property type="match status" value="1"/>
</dbReference>
<evidence type="ECO:0000256" key="5">
    <source>
        <dbReference type="ARBA" id="ARBA00022490"/>
    </source>
</evidence>
<dbReference type="Pfam" id="PF00817">
    <property type="entry name" value="IMS"/>
    <property type="match status" value="1"/>
</dbReference>
<dbReference type="Gene3D" id="3.30.1490.100">
    <property type="entry name" value="DNA polymerase, Y-family, little finger domain"/>
    <property type="match status" value="1"/>
</dbReference>
<keyword evidence="12 16" id="KW-0239">DNA-directed DNA polymerase</keyword>
<keyword evidence="5 16" id="KW-0963">Cytoplasm</keyword>
<dbReference type="GO" id="GO:0009432">
    <property type="term" value="P:SOS response"/>
    <property type="evidence" value="ECO:0007669"/>
    <property type="project" value="TreeGrafter"/>
</dbReference>
<keyword evidence="18" id="KW-1185">Reference proteome</keyword>
<comment type="subcellular location">
    <subcellularLocation>
        <location evidence="1 16">Cytoplasm</location>
    </subcellularLocation>
</comment>
<keyword evidence="10 16" id="KW-0227">DNA damage</keyword>
<feature type="binding site" evidence="16">
    <location>
        <position position="14"/>
    </location>
    <ligand>
        <name>Mg(2+)</name>
        <dbReference type="ChEBI" id="CHEBI:18420"/>
    </ligand>
</feature>
<dbReference type="NCBIfam" id="NF002677">
    <property type="entry name" value="PRK02406.1"/>
    <property type="match status" value="1"/>
</dbReference>
<dbReference type="InterPro" id="IPR036775">
    <property type="entry name" value="DNA_pol_Y-fam_lit_finger_sf"/>
</dbReference>
<dbReference type="InterPro" id="IPR017961">
    <property type="entry name" value="DNA_pol_Y-fam_little_finger"/>
</dbReference>
<dbReference type="SUPFAM" id="SSF56672">
    <property type="entry name" value="DNA/RNA polymerases"/>
    <property type="match status" value="1"/>
</dbReference>
<evidence type="ECO:0000256" key="6">
    <source>
        <dbReference type="ARBA" id="ARBA00022679"/>
    </source>
</evidence>
<comment type="caution">
    <text evidence="17">The sequence shown here is derived from an EMBL/GenBank/DDBJ whole genome shotgun (WGS) entry which is preliminary data.</text>
</comment>
<dbReference type="GO" id="GO:0042276">
    <property type="term" value="P:error-prone translesion synthesis"/>
    <property type="evidence" value="ECO:0007669"/>
    <property type="project" value="TreeGrafter"/>
</dbReference>
<feature type="binding site" evidence="16">
    <location>
        <position position="110"/>
    </location>
    <ligand>
        <name>Mg(2+)</name>
        <dbReference type="ChEBI" id="CHEBI:18420"/>
    </ligand>
</feature>
<dbReference type="GO" id="GO:0006281">
    <property type="term" value="P:DNA repair"/>
    <property type="evidence" value="ECO:0007669"/>
    <property type="project" value="UniProtKB-UniRule"/>
</dbReference>
<dbReference type="AlphaFoldDB" id="A0A4S4BZ55"/>
<comment type="similarity">
    <text evidence="2 16">Belongs to the DNA polymerase type-Y family.</text>
</comment>
<name>A0A4S4BZ55_9BACI</name>
<dbReference type="Gene3D" id="3.40.1170.60">
    <property type="match status" value="1"/>
</dbReference>
<evidence type="ECO:0000313" key="18">
    <source>
        <dbReference type="Proteomes" id="UP000310334"/>
    </source>
</evidence>
<dbReference type="Proteomes" id="UP000310334">
    <property type="component" value="Unassembled WGS sequence"/>
</dbReference>
<dbReference type="GO" id="GO:0000287">
    <property type="term" value="F:magnesium ion binding"/>
    <property type="evidence" value="ECO:0007669"/>
    <property type="project" value="UniProtKB-UniRule"/>
</dbReference>
<protein>
    <recommendedName>
        <fullName evidence="16">DNA polymerase IV</fullName>
        <shortName evidence="16">Pol IV</shortName>
        <ecNumber evidence="16">2.7.7.7</ecNumber>
    </recommendedName>
</protein>
<reference evidence="17 18" key="1">
    <citation type="submission" date="2019-04" db="EMBL/GenBank/DDBJ databases">
        <title>Bacillus sediminilitoris sp. nov., isolated from a tidal flat sediment on the East China Sea.</title>
        <authorList>
            <person name="Wei Y."/>
            <person name="Mao H."/>
            <person name="Fang J."/>
        </authorList>
    </citation>
    <scope>NUCLEOTIDE SEQUENCE [LARGE SCALE GENOMIC DNA]</scope>
    <source>
        <strain evidence="17 18">DSL-17</strain>
    </source>
</reference>
<evidence type="ECO:0000313" key="17">
    <source>
        <dbReference type="EMBL" id="THF80473.1"/>
    </source>
</evidence>
<organism evidence="17 18">
    <name type="scientific">Metabacillus sediminilitoris</name>
    <dbReference type="NCBI Taxonomy" id="2567941"/>
    <lineage>
        <taxon>Bacteria</taxon>
        <taxon>Bacillati</taxon>
        <taxon>Bacillota</taxon>
        <taxon>Bacilli</taxon>
        <taxon>Bacillales</taxon>
        <taxon>Bacillaceae</taxon>
        <taxon>Metabacillus</taxon>
    </lineage>
</organism>
<dbReference type="InterPro" id="IPR022880">
    <property type="entry name" value="DNApol_IV"/>
</dbReference>
<accession>A0A4S4BZ55</accession>
<dbReference type="EMBL" id="SSNT01000006">
    <property type="protein sequence ID" value="THF80473.1"/>
    <property type="molecule type" value="Genomic_DNA"/>
</dbReference>
<keyword evidence="8 16" id="KW-0235">DNA replication</keyword>
<evidence type="ECO:0000256" key="11">
    <source>
        <dbReference type="ARBA" id="ARBA00022842"/>
    </source>
</evidence>
<dbReference type="GO" id="GO:0003887">
    <property type="term" value="F:DNA-directed DNA polymerase activity"/>
    <property type="evidence" value="ECO:0007669"/>
    <property type="project" value="UniProtKB-UniRule"/>
</dbReference>
<keyword evidence="4 16" id="KW-0515">Mutator protein</keyword>
<proteinExistence type="inferred from homology"/>
<dbReference type="Gene3D" id="3.30.70.270">
    <property type="match status" value="1"/>
</dbReference>
<dbReference type="Gene3D" id="1.10.150.20">
    <property type="entry name" value="5' to 3' exonuclease, C-terminal subdomain"/>
    <property type="match status" value="1"/>
</dbReference>
<dbReference type="Pfam" id="PF11799">
    <property type="entry name" value="IMS_C"/>
    <property type="match status" value="1"/>
</dbReference>
<dbReference type="PROSITE" id="PS50173">
    <property type="entry name" value="UMUC"/>
    <property type="match status" value="1"/>
</dbReference>
<evidence type="ECO:0000256" key="12">
    <source>
        <dbReference type="ARBA" id="ARBA00022932"/>
    </source>
</evidence>
<keyword evidence="13 16" id="KW-0238">DNA-binding</keyword>
<dbReference type="GO" id="GO:0005829">
    <property type="term" value="C:cytosol"/>
    <property type="evidence" value="ECO:0007669"/>
    <property type="project" value="TreeGrafter"/>
</dbReference>
<dbReference type="InterPro" id="IPR001126">
    <property type="entry name" value="UmuC"/>
</dbReference>
<sequence length="411" mass="46522">MEHPTSGRIILHVDMNSFYASVEMAYDPSLKGKPLAIAGNVEERKGIIVTCSYEARAKGVKTTMPLWQAKKLCPELIVKKPNFERYRKASRAMFDLLRDYTELVEPVSIDEGYIDLTHYQGIKSLEIAKVIQERLLDELLLPCSIGVAPNKFLAKMASNMKKPLGITVLRKRELSEKLWPLPVHDMHGVGDKTAEKLKTIGVNTIYDLAHGDRAQLKQLLGVNGERLKQRANGVDNRVVNPDSIYDFKSIGHSTTLAKNTTNEAELTEILRKLAHSVAVRMKRKDVLATKIFITIKYANLQSITRSKKLENSIGDVDDIFSVAKQLFFTHWNEDPVRLLGITGQDLVEKDDAMKQLDLFTFEKDAKEEPILSVIEKINQKYGNQFIRRGVKGKKEEDFSSGTSFNKDFLLE</sequence>
<dbReference type="InterPro" id="IPR043128">
    <property type="entry name" value="Rev_trsase/Diguanyl_cyclase"/>
</dbReference>
<keyword evidence="6 16" id="KW-0808">Transferase</keyword>
<evidence type="ECO:0000256" key="3">
    <source>
        <dbReference type="ARBA" id="ARBA00011245"/>
    </source>
</evidence>
<keyword evidence="14 16" id="KW-0234">DNA repair</keyword>
<keyword evidence="7 16" id="KW-0548">Nucleotidyltransferase</keyword>
<dbReference type="InterPro" id="IPR043502">
    <property type="entry name" value="DNA/RNA_pol_sf"/>
</dbReference>
<feature type="site" description="Substrate discrimination" evidence="16">
    <location>
        <position position="19"/>
    </location>
</feature>
<feature type="active site" evidence="16">
    <location>
        <position position="111"/>
    </location>
</feature>
<keyword evidence="11 16" id="KW-0460">Magnesium</keyword>
<dbReference type="PANTHER" id="PTHR11076">
    <property type="entry name" value="DNA REPAIR POLYMERASE UMUC / TRANSFERASE FAMILY MEMBER"/>
    <property type="match status" value="1"/>
</dbReference>
<keyword evidence="9 16" id="KW-0479">Metal-binding</keyword>
<evidence type="ECO:0000256" key="14">
    <source>
        <dbReference type="ARBA" id="ARBA00023204"/>
    </source>
</evidence>
<dbReference type="InterPro" id="IPR050116">
    <property type="entry name" value="DNA_polymerase-Y"/>
</dbReference>
<gene>
    <name evidence="16" type="primary">dinB</name>
    <name evidence="17" type="ORF">E6W99_08675</name>
</gene>
<dbReference type="EC" id="2.7.7.7" evidence="16"/>
<dbReference type="HAMAP" id="MF_01113">
    <property type="entry name" value="DNApol_IV"/>
    <property type="match status" value="1"/>
</dbReference>
<evidence type="ECO:0000256" key="10">
    <source>
        <dbReference type="ARBA" id="ARBA00022763"/>
    </source>
</evidence>
<evidence type="ECO:0000256" key="2">
    <source>
        <dbReference type="ARBA" id="ARBA00010945"/>
    </source>
</evidence>
<dbReference type="RefSeq" id="WP_136352921.1">
    <property type="nucleotide sequence ID" value="NZ_CP046266.1"/>
</dbReference>
<evidence type="ECO:0000256" key="9">
    <source>
        <dbReference type="ARBA" id="ARBA00022723"/>
    </source>
</evidence>
<evidence type="ECO:0000256" key="8">
    <source>
        <dbReference type="ARBA" id="ARBA00022705"/>
    </source>
</evidence>
<evidence type="ECO:0000256" key="4">
    <source>
        <dbReference type="ARBA" id="ARBA00022457"/>
    </source>
</evidence>
<dbReference type="Pfam" id="PF11798">
    <property type="entry name" value="IMS_HHH"/>
    <property type="match status" value="1"/>
</dbReference>
<evidence type="ECO:0000256" key="7">
    <source>
        <dbReference type="ARBA" id="ARBA00022695"/>
    </source>
</evidence>
<dbReference type="OrthoDB" id="9808813at2"/>
<dbReference type="CDD" id="cd03586">
    <property type="entry name" value="PolY_Pol_IV_kappa"/>
    <property type="match status" value="1"/>
</dbReference>
<evidence type="ECO:0000256" key="1">
    <source>
        <dbReference type="ARBA" id="ARBA00004496"/>
    </source>
</evidence>
<comment type="cofactor">
    <cofactor evidence="16">
        <name>Mg(2+)</name>
        <dbReference type="ChEBI" id="CHEBI:18420"/>
    </cofactor>
    <text evidence="16">Binds 2 magnesium ions per subunit.</text>
</comment>
<comment type="subunit">
    <text evidence="3 16">Monomer.</text>
</comment>
<comment type="catalytic activity">
    <reaction evidence="15 16">
        <text>DNA(n) + a 2'-deoxyribonucleoside 5'-triphosphate = DNA(n+1) + diphosphate</text>
        <dbReference type="Rhea" id="RHEA:22508"/>
        <dbReference type="Rhea" id="RHEA-COMP:17339"/>
        <dbReference type="Rhea" id="RHEA-COMP:17340"/>
        <dbReference type="ChEBI" id="CHEBI:33019"/>
        <dbReference type="ChEBI" id="CHEBI:61560"/>
        <dbReference type="ChEBI" id="CHEBI:173112"/>
        <dbReference type="EC" id="2.7.7.7"/>
    </reaction>
</comment>
<dbReference type="FunFam" id="3.30.1490.100:FF:000004">
    <property type="entry name" value="DNA polymerase IV"/>
    <property type="match status" value="1"/>
</dbReference>
<dbReference type="GO" id="GO:0006261">
    <property type="term" value="P:DNA-templated DNA replication"/>
    <property type="evidence" value="ECO:0007669"/>
    <property type="project" value="UniProtKB-UniRule"/>
</dbReference>
<dbReference type="FunFam" id="3.40.1170.60:FF:000001">
    <property type="entry name" value="DNA polymerase IV"/>
    <property type="match status" value="1"/>
</dbReference>
<dbReference type="GO" id="GO:0003684">
    <property type="term" value="F:damaged DNA binding"/>
    <property type="evidence" value="ECO:0007669"/>
    <property type="project" value="InterPro"/>
</dbReference>